<sequence length="210" mass="23152">MAVKVDMNRLEALLADYKLTFEQVGSIRRKVSQAGFGFDDPFALEIAMREISRYDSAADHRQLRQAASEIHKSAREAVQWEISSGLSLLQRHNETLASRFAGEAERHLTAIMDRVQGRLLWASAAWIALGMAVMLGLGGATGFYLREATGGALPERIAARPDLEAWSELIAENGDMGVLLDTYCQADSAASTLKLDAEGRAFCWLPLRPR</sequence>
<dbReference type="OrthoDB" id="9996226at2"/>
<gene>
    <name evidence="2" type="ORF">CLV79_11552</name>
    <name evidence="3" type="ORF">LOS8367_03375</name>
</gene>
<keyword evidence="5" id="KW-1185">Reference proteome</keyword>
<organism evidence="3 4">
    <name type="scientific">Limimaricola soesokkakensis</name>
    <dbReference type="NCBI Taxonomy" id="1343159"/>
    <lineage>
        <taxon>Bacteria</taxon>
        <taxon>Pseudomonadati</taxon>
        <taxon>Pseudomonadota</taxon>
        <taxon>Alphaproteobacteria</taxon>
        <taxon>Rhodobacterales</taxon>
        <taxon>Paracoccaceae</taxon>
        <taxon>Limimaricola</taxon>
    </lineage>
</organism>
<keyword evidence="1" id="KW-0472">Membrane</keyword>
<keyword evidence="1" id="KW-0812">Transmembrane</keyword>
<feature type="transmembrane region" description="Helical" evidence="1">
    <location>
        <begin position="119"/>
        <end position="145"/>
    </location>
</feature>
<dbReference type="AlphaFoldDB" id="A0A1X7A140"/>
<protein>
    <submittedName>
        <fullName evidence="3">Uncharacterized protein</fullName>
    </submittedName>
</protein>
<dbReference type="Proteomes" id="UP000240624">
    <property type="component" value="Unassembled WGS sequence"/>
</dbReference>
<dbReference type="EMBL" id="PYGB01000015">
    <property type="protein sequence ID" value="PSK81584.1"/>
    <property type="molecule type" value="Genomic_DNA"/>
</dbReference>
<keyword evidence="1" id="KW-1133">Transmembrane helix</keyword>
<proteinExistence type="predicted"/>
<dbReference type="Proteomes" id="UP000193495">
    <property type="component" value="Unassembled WGS sequence"/>
</dbReference>
<dbReference type="RefSeq" id="WP_085897681.1">
    <property type="nucleotide sequence ID" value="NZ_FWFY01000013.1"/>
</dbReference>
<evidence type="ECO:0000256" key="1">
    <source>
        <dbReference type="SAM" id="Phobius"/>
    </source>
</evidence>
<reference evidence="3 4" key="1">
    <citation type="submission" date="2017-03" db="EMBL/GenBank/DDBJ databases">
        <authorList>
            <person name="Afonso C.L."/>
            <person name="Miller P.J."/>
            <person name="Scott M.A."/>
            <person name="Spackman E."/>
            <person name="Goraichik I."/>
            <person name="Dimitrov K.M."/>
            <person name="Suarez D.L."/>
            <person name="Swayne D.E."/>
        </authorList>
    </citation>
    <scope>NUCLEOTIDE SEQUENCE [LARGE SCALE GENOMIC DNA]</scope>
    <source>
        <strain evidence="3 4">CECT 8367</strain>
    </source>
</reference>
<evidence type="ECO:0000313" key="3">
    <source>
        <dbReference type="EMBL" id="SLN67518.1"/>
    </source>
</evidence>
<evidence type="ECO:0000313" key="2">
    <source>
        <dbReference type="EMBL" id="PSK81584.1"/>
    </source>
</evidence>
<evidence type="ECO:0000313" key="4">
    <source>
        <dbReference type="Proteomes" id="UP000193495"/>
    </source>
</evidence>
<evidence type="ECO:0000313" key="5">
    <source>
        <dbReference type="Proteomes" id="UP000240624"/>
    </source>
</evidence>
<reference evidence="2 5" key="2">
    <citation type="submission" date="2018-03" db="EMBL/GenBank/DDBJ databases">
        <title>Genomic Encyclopedia of Archaeal and Bacterial Type Strains, Phase II (KMG-II): from individual species to whole genera.</title>
        <authorList>
            <person name="Goeker M."/>
        </authorList>
    </citation>
    <scope>NUCLEOTIDE SEQUENCE [LARGE SCALE GENOMIC DNA]</scope>
    <source>
        <strain evidence="2 5">DSM 29956</strain>
    </source>
</reference>
<accession>A0A1X7A140</accession>
<name>A0A1X7A140_9RHOB</name>
<dbReference type="EMBL" id="FWFY01000013">
    <property type="protein sequence ID" value="SLN67518.1"/>
    <property type="molecule type" value="Genomic_DNA"/>
</dbReference>